<proteinExistence type="predicted"/>
<evidence type="ECO:0000313" key="1">
    <source>
        <dbReference type="EMBL" id="KOB78435.1"/>
    </source>
</evidence>
<dbReference type="GO" id="GO:0046872">
    <property type="term" value="F:metal ion binding"/>
    <property type="evidence" value="ECO:0007669"/>
    <property type="project" value="InterPro"/>
</dbReference>
<name>A0A0L7LSH7_OPEBR</name>
<dbReference type="EMBL" id="JTDY01000175">
    <property type="protein sequence ID" value="KOB78435.1"/>
    <property type="molecule type" value="Genomic_DNA"/>
</dbReference>
<evidence type="ECO:0000313" key="2">
    <source>
        <dbReference type="Proteomes" id="UP000037510"/>
    </source>
</evidence>
<dbReference type="PANTHER" id="PTHR11851:SF226">
    <property type="entry name" value="CYTOCHROME B-C1 COMPLEX SUBUNIT 2, MITOCHONDRIAL"/>
    <property type="match status" value="1"/>
</dbReference>
<dbReference type="STRING" id="104452.A0A0L7LSH7"/>
<dbReference type="Gene3D" id="3.30.830.10">
    <property type="entry name" value="Metalloenzyme, LuxS/M16 peptidase-like"/>
    <property type="match status" value="1"/>
</dbReference>
<dbReference type="GO" id="GO:0005739">
    <property type="term" value="C:mitochondrion"/>
    <property type="evidence" value="ECO:0007669"/>
    <property type="project" value="TreeGrafter"/>
</dbReference>
<keyword evidence="2" id="KW-1185">Reference proteome</keyword>
<dbReference type="AlphaFoldDB" id="A0A0L7LSH7"/>
<protein>
    <submittedName>
        <fullName evidence="1">Cytochrome b-c1 complex subunit 2, mitochondrial</fullName>
    </submittedName>
</protein>
<accession>A0A0L7LSH7</accession>
<reference evidence="1 2" key="1">
    <citation type="journal article" date="2015" name="Genome Biol. Evol.">
        <title>The genome of winter moth (Operophtera brumata) provides a genomic perspective on sexual dimorphism and phenology.</title>
        <authorList>
            <person name="Derks M.F."/>
            <person name="Smit S."/>
            <person name="Salis L."/>
            <person name="Schijlen E."/>
            <person name="Bossers A."/>
            <person name="Mateman C."/>
            <person name="Pijl A.S."/>
            <person name="de Ridder D."/>
            <person name="Groenen M.A."/>
            <person name="Visser M.E."/>
            <person name="Megens H.J."/>
        </authorList>
    </citation>
    <scope>NUCLEOTIDE SEQUENCE [LARGE SCALE GENOMIC DNA]</scope>
    <source>
        <strain evidence="1">WM2013NL</strain>
        <tissue evidence="1">Head and thorax</tissue>
    </source>
</reference>
<dbReference type="SUPFAM" id="SSF63411">
    <property type="entry name" value="LuxS/MPP-like metallohydrolase"/>
    <property type="match status" value="1"/>
</dbReference>
<dbReference type="Proteomes" id="UP000037510">
    <property type="component" value="Unassembled WGS sequence"/>
</dbReference>
<organism evidence="1 2">
    <name type="scientific">Operophtera brumata</name>
    <name type="common">Winter moth</name>
    <name type="synonym">Phalaena brumata</name>
    <dbReference type="NCBI Taxonomy" id="104452"/>
    <lineage>
        <taxon>Eukaryota</taxon>
        <taxon>Metazoa</taxon>
        <taxon>Ecdysozoa</taxon>
        <taxon>Arthropoda</taxon>
        <taxon>Hexapoda</taxon>
        <taxon>Insecta</taxon>
        <taxon>Pterygota</taxon>
        <taxon>Neoptera</taxon>
        <taxon>Endopterygota</taxon>
        <taxon>Lepidoptera</taxon>
        <taxon>Glossata</taxon>
        <taxon>Ditrysia</taxon>
        <taxon>Geometroidea</taxon>
        <taxon>Geometridae</taxon>
        <taxon>Larentiinae</taxon>
        <taxon>Operophtera</taxon>
    </lineage>
</organism>
<sequence>MMKQSLIYQLRQLSTGRVCNNLCWPKADYGPLEVQRSVLMNGIKVAAAKHLGAQIASCTIMYQLGATHFIRAASSASGCGYTSFSKMRVLQQHGCSLTCSSDRQTIAFTLRCPLTCFSELRSYLLDAASRCCYHQWEMDDRKTLVREDLIRLNRIDEMYENSLNCYASTHFKSDICTVASVGLPFEETMKLAEKIQYVRTGQHFHDRSPMAPLGTMAGTDVYTQYRAFNISYMDTGVFGILAKSKAHAAWNTAIAASEFLIKIGDLTCQQIEVGKNRLKLALALHDEDPVRVSEGLALQLASNVQLDSAKNSMCLAHIWQWLWSEILEQYHMTGN</sequence>
<dbReference type="InterPro" id="IPR050361">
    <property type="entry name" value="MPP/UQCRC_Complex"/>
</dbReference>
<gene>
    <name evidence="1" type="ORF">OBRU01_02349</name>
</gene>
<dbReference type="InterPro" id="IPR011249">
    <property type="entry name" value="Metalloenz_LuxS/M16"/>
</dbReference>
<dbReference type="PANTHER" id="PTHR11851">
    <property type="entry name" value="METALLOPROTEASE"/>
    <property type="match status" value="1"/>
</dbReference>
<comment type="caution">
    <text evidence="1">The sequence shown here is derived from an EMBL/GenBank/DDBJ whole genome shotgun (WGS) entry which is preliminary data.</text>
</comment>